<dbReference type="STRING" id="283909.R7UAU1"/>
<dbReference type="EMBL" id="KB303150">
    <property type="protein sequence ID" value="ELU03450.1"/>
    <property type="molecule type" value="Genomic_DNA"/>
</dbReference>
<evidence type="ECO:0000313" key="11">
    <source>
        <dbReference type="EMBL" id="ELU03450.1"/>
    </source>
</evidence>
<evidence type="ECO:0000313" key="12">
    <source>
        <dbReference type="EnsemblMetazoa" id="CapteP227135"/>
    </source>
</evidence>
<keyword evidence="5" id="KW-0156">Chromatin regulator</keyword>
<feature type="domain" description="Polycomb protein SUZ12-like zinc finger" evidence="10">
    <location>
        <begin position="387"/>
        <end position="453"/>
    </location>
</feature>
<dbReference type="EMBL" id="AMQN01008453">
    <property type="status" value="NOT_ANNOTATED_CDS"/>
    <property type="molecule type" value="Genomic_DNA"/>
</dbReference>
<feature type="compositionally biased region" description="Polar residues" evidence="8">
    <location>
        <begin position="235"/>
        <end position="251"/>
    </location>
</feature>
<reference evidence="11 13" key="2">
    <citation type="journal article" date="2013" name="Nature">
        <title>Insights into bilaterian evolution from three spiralian genomes.</title>
        <authorList>
            <person name="Simakov O."/>
            <person name="Marletaz F."/>
            <person name="Cho S.J."/>
            <person name="Edsinger-Gonzales E."/>
            <person name="Havlak P."/>
            <person name="Hellsten U."/>
            <person name="Kuo D.H."/>
            <person name="Larsson T."/>
            <person name="Lv J."/>
            <person name="Arendt D."/>
            <person name="Savage R."/>
            <person name="Osoegawa K."/>
            <person name="de Jong P."/>
            <person name="Grimwood J."/>
            <person name="Chapman J.A."/>
            <person name="Shapiro H."/>
            <person name="Aerts A."/>
            <person name="Otillar R.P."/>
            <person name="Terry A.Y."/>
            <person name="Boore J.L."/>
            <person name="Grigoriev I.V."/>
            <person name="Lindberg D.R."/>
            <person name="Seaver E.C."/>
            <person name="Weisblat D.A."/>
            <person name="Putnam N.H."/>
            <person name="Rokhsar D.S."/>
        </authorList>
    </citation>
    <scope>NUCLEOTIDE SEQUENCE</scope>
    <source>
        <strain evidence="11 13">I ESC-2004</strain>
    </source>
</reference>
<evidence type="ECO:0000256" key="2">
    <source>
        <dbReference type="ARBA" id="ARBA00022723"/>
    </source>
</evidence>
<gene>
    <name evidence="11" type="ORF">CAPTEDRAFT_227135</name>
</gene>
<protein>
    <submittedName>
        <fullName evidence="11 12">Uncharacterized protein</fullName>
    </submittedName>
</protein>
<evidence type="ECO:0000256" key="8">
    <source>
        <dbReference type="SAM" id="MobiDB-lite"/>
    </source>
</evidence>
<evidence type="ECO:0000256" key="4">
    <source>
        <dbReference type="ARBA" id="ARBA00022833"/>
    </source>
</evidence>
<dbReference type="GO" id="GO:0031490">
    <property type="term" value="F:chromatin DNA binding"/>
    <property type="evidence" value="ECO:0007669"/>
    <property type="project" value="TreeGrafter"/>
</dbReference>
<name>R7UAU1_CAPTE</name>
<reference evidence="13" key="1">
    <citation type="submission" date="2012-12" db="EMBL/GenBank/DDBJ databases">
        <authorList>
            <person name="Hellsten U."/>
            <person name="Grimwood J."/>
            <person name="Chapman J.A."/>
            <person name="Shapiro H."/>
            <person name="Aerts A."/>
            <person name="Otillar R.P."/>
            <person name="Terry A.Y."/>
            <person name="Boore J.L."/>
            <person name="Simakov O."/>
            <person name="Marletaz F."/>
            <person name="Cho S.-J."/>
            <person name="Edsinger-Gonzales E."/>
            <person name="Havlak P."/>
            <person name="Kuo D.-H."/>
            <person name="Larsson T."/>
            <person name="Lv J."/>
            <person name="Arendt D."/>
            <person name="Savage R."/>
            <person name="Osoegawa K."/>
            <person name="de Jong P."/>
            <person name="Lindberg D.R."/>
            <person name="Seaver E.C."/>
            <person name="Weisblat D.A."/>
            <person name="Putnam N.H."/>
            <person name="Grigoriev I.V."/>
            <person name="Rokhsar D.S."/>
        </authorList>
    </citation>
    <scope>NUCLEOTIDE SEQUENCE</scope>
    <source>
        <strain evidence="13">I ESC-2004</strain>
    </source>
</reference>
<evidence type="ECO:0000256" key="3">
    <source>
        <dbReference type="ARBA" id="ARBA00022771"/>
    </source>
</evidence>
<feature type="compositionally biased region" description="Basic and acidic residues" evidence="8">
    <location>
        <begin position="700"/>
        <end position="717"/>
    </location>
</feature>
<organism evidence="11">
    <name type="scientific">Capitella teleta</name>
    <name type="common">Polychaete worm</name>
    <dbReference type="NCBI Taxonomy" id="283909"/>
    <lineage>
        <taxon>Eukaryota</taxon>
        <taxon>Metazoa</taxon>
        <taxon>Spiralia</taxon>
        <taxon>Lophotrochozoa</taxon>
        <taxon>Annelida</taxon>
        <taxon>Polychaeta</taxon>
        <taxon>Sedentaria</taxon>
        <taxon>Scolecida</taxon>
        <taxon>Capitellidae</taxon>
        <taxon>Capitella</taxon>
    </lineage>
</organism>
<feature type="region of interest" description="Disordered" evidence="8">
    <location>
        <begin position="1"/>
        <end position="23"/>
    </location>
</feature>
<keyword evidence="6" id="KW-0805">Transcription regulation</keyword>
<dbReference type="OrthoDB" id="166746at2759"/>
<feature type="region of interest" description="Disordered" evidence="8">
    <location>
        <begin position="675"/>
        <end position="717"/>
    </location>
</feature>
<sequence>MRPKTKEKNGIDHDHTDKKAQEDLSRRKAEYEAFLTAFEKPTQIYRFLRARHFVSPIFLHRTLSYMNGRSNRRINTRKSFQIDSILKKAEAAHKPNTKQSYNSEFLNLTFQGFYSNYLTSSSDIDVEVLLVKKGHRRRKNSDEVLMEVSLGHIQVPCKVKSGATNRKSPVQGLTLSISNQHFMDGSGHKTYTLVPLETCSNDNDISSSAAGDEPASKKRRSTRQSATGEALVSLPMSTNSSSSKPQVTDLSPSKRPQEKLAFTAELTVYDVQHKCLLVDGEYELITYPQACVETDANAKTQWESAPVAEGASTGVDPFKENERVKFRLVWSKAPLKGAVECTAPSSGEAEFMQNNCIESPMTATTEELIMKADSLRSKDTGDLSKWRVFYQFLFNNSVKQQTEAKEDMRCPWCVMQCSTLYSLLKHLRLCHSRFNFKVQDLPRGLRIDVSINDCYDGSYAGNPQDLHSHFGFAYCRNGPTRRTPITYVFRSDKPKKVINELSEFYLMENEAPPGQNLVQGHNRLYFHTLTSQPVRPCEIYSDSEDEMDPEWLRQKTMNMIDEFTDVNEGEKEVMKMWNIHTMHHNYVGDYQLPIACHTFVEEYGPKIIQKGLFQNFVLHLTNLYDFGLIRPDLIQRTIAEFIDLQNSLSGSPKQSKREAQEKIPNKYMSPWVKYLPTKTEETQENDSQFDTDDDSQICECDAKNGESAREDGMESQS</sequence>
<keyword evidence="4" id="KW-0862">Zinc</keyword>
<dbReference type="HOGENOM" id="CLU_014678_0_0_1"/>
<dbReference type="Pfam" id="PF09733">
    <property type="entry name" value="VEFS-Box"/>
    <property type="match status" value="1"/>
</dbReference>
<reference evidence="12" key="3">
    <citation type="submission" date="2015-06" db="UniProtKB">
        <authorList>
            <consortium name="EnsemblMetazoa"/>
        </authorList>
    </citation>
    <scope>IDENTIFICATION</scope>
</reference>
<dbReference type="GO" id="GO:0016586">
    <property type="term" value="C:RSC-type complex"/>
    <property type="evidence" value="ECO:0007669"/>
    <property type="project" value="TreeGrafter"/>
</dbReference>
<evidence type="ECO:0000256" key="7">
    <source>
        <dbReference type="ARBA" id="ARBA00023163"/>
    </source>
</evidence>
<dbReference type="PANTHER" id="PTHR22597">
    <property type="entry name" value="POLYCOMB GROUP PROTEIN"/>
    <property type="match status" value="1"/>
</dbReference>
<evidence type="ECO:0000259" key="9">
    <source>
        <dbReference type="Pfam" id="PF09733"/>
    </source>
</evidence>
<dbReference type="GO" id="GO:0008270">
    <property type="term" value="F:zinc ion binding"/>
    <property type="evidence" value="ECO:0007669"/>
    <property type="project" value="UniProtKB-KW"/>
</dbReference>
<comment type="similarity">
    <text evidence="1">Belongs to the VEFS (VRN2-EMF2-FIS2-SU(Z)12) family.</text>
</comment>
<dbReference type="PANTHER" id="PTHR22597:SF0">
    <property type="entry name" value="POLYCOMB PROTEIN SUZ12"/>
    <property type="match status" value="1"/>
</dbReference>
<keyword evidence="2" id="KW-0479">Metal-binding</keyword>
<dbReference type="Pfam" id="PF23320">
    <property type="entry name" value="Zn_SUZ12"/>
    <property type="match status" value="1"/>
</dbReference>
<dbReference type="Proteomes" id="UP000014760">
    <property type="component" value="Unassembled WGS sequence"/>
</dbReference>
<accession>R7UAU1</accession>
<dbReference type="CDD" id="cd21551">
    <property type="entry name" value="VEFS-box_SUZ12"/>
    <property type="match status" value="1"/>
</dbReference>
<dbReference type="FunCoup" id="R7UAU1">
    <property type="interactions" value="1848"/>
</dbReference>
<feature type="compositionally biased region" description="Acidic residues" evidence="8">
    <location>
        <begin position="682"/>
        <end position="696"/>
    </location>
</feature>
<dbReference type="GO" id="GO:0035098">
    <property type="term" value="C:ESC/E(Z) complex"/>
    <property type="evidence" value="ECO:0007669"/>
    <property type="project" value="TreeGrafter"/>
</dbReference>
<keyword evidence="3" id="KW-0863">Zinc-finger</keyword>
<dbReference type="EnsemblMetazoa" id="CapteT227135">
    <property type="protein sequence ID" value="CapteP227135"/>
    <property type="gene ID" value="CapteG227135"/>
</dbReference>
<dbReference type="CDD" id="cd21740">
    <property type="entry name" value="C2_II_SUZ12"/>
    <property type="match status" value="1"/>
</dbReference>
<evidence type="ECO:0000313" key="13">
    <source>
        <dbReference type="Proteomes" id="UP000014760"/>
    </source>
</evidence>
<evidence type="ECO:0000256" key="5">
    <source>
        <dbReference type="ARBA" id="ARBA00022853"/>
    </source>
</evidence>
<proteinExistence type="inferred from homology"/>
<evidence type="ECO:0000259" key="10">
    <source>
        <dbReference type="Pfam" id="PF23320"/>
    </source>
</evidence>
<evidence type="ECO:0000256" key="6">
    <source>
        <dbReference type="ARBA" id="ARBA00023015"/>
    </source>
</evidence>
<dbReference type="GO" id="GO:0006325">
    <property type="term" value="P:chromatin organization"/>
    <property type="evidence" value="ECO:0007669"/>
    <property type="project" value="UniProtKB-KW"/>
</dbReference>
<dbReference type="AlphaFoldDB" id="R7UAU1"/>
<feature type="region of interest" description="Disordered" evidence="8">
    <location>
        <begin position="203"/>
        <end position="255"/>
    </location>
</feature>
<dbReference type="InterPro" id="IPR019135">
    <property type="entry name" value="Polycomb_protein_VEFS-Box"/>
</dbReference>
<dbReference type="OMA" id="VDGMLTK"/>
<feature type="domain" description="Polycomb protein VEFS-Box" evidence="9">
    <location>
        <begin position="516"/>
        <end position="631"/>
    </location>
</feature>
<keyword evidence="13" id="KW-1185">Reference proteome</keyword>
<evidence type="ECO:0000256" key="1">
    <source>
        <dbReference type="ARBA" id="ARBA00007416"/>
    </source>
</evidence>
<dbReference type="CDD" id="cd21750">
    <property type="entry name" value="ZnB-Zn_SUZ12"/>
    <property type="match status" value="1"/>
</dbReference>
<keyword evidence="7" id="KW-0804">Transcription</keyword>
<dbReference type="InterPro" id="IPR057540">
    <property type="entry name" value="Znf_SUZ12"/>
</dbReference>